<dbReference type="EMBL" id="SIHI01000024">
    <property type="protein sequence ID" value="TWT47079.1"/>
    <property type="molecule type" value="Genomic_DNA"/>
</dbReference>
<evidence type="ECO:0000313" key="2">
    <source>
        <dbReference type="Proteomes" id="UP000317243"/>
    </source>
</evidence>
<dbReference type="AlphaFoldDB" id="A0A5C5WAI6"/>
<sequence length="200" mass="23286">MDGSKVFCIGFHKTGTTSLANALTVLGYRVTGPNGVRDPKIEQNVQTMAIDLAEKFDAFQDNPWPILYREMDLRFPGSKFILTLRDSESWIKSQIKHFGEKETPMRRWIYGVGCPVGNETTYIERFERHNREVLEHFKDRPEDFMTLDLSNGDGWEELCRFLGKDVPDVEFPHANKAADRERKQSSWLRMFRRLRLPKAG</sequence>
<dbReference type="Proteomes" id="UP000317243">
    <property type="component" value="Unassembled WGS sequence"/>
</dbReference>
<reference evidence="1 2" key="1">
    <citation type="submission" date="2019-02" db="EMBL/GenBank/DDBJ databases">
        <title>Deep-cultivation of Planctomycetes and their phenomic and genomic characterization uncovers novel biology.</title>
        <authorList>
            <person name="Wiegand S."/>
            <person name="Jogler M."/>
            <person name="Boedeker C."/>
            <person name="Pinto D."/>
            <person name="Vollmers J."/>
            <person name="Rivas-Marin E."/>
            <person name="Kohn T."/>
            <person name="Peeters S.H."/>
            <person name="Heuer A."/>
            <person name="Rast P."/>
            <person name="Oberbeckmann S."/>
            <person name="Bunk B."/>
            <person name="Jeske O."/>
            <person name="Meyerdierks A."/>
            <person name="Storesund J.E."/>
            <person name="Kallscheuer N."/>
            <person name="Luecker S."/>
            <person name="Lage O.M."/>
            <person name="Pohl T."/>
            <person name="Merkel B.J."/>
            <person name="Hornburger P."/>
            <person name="Mueller R.-W."/>
            <person name="Bruemmer F."/>
            <person name="Labrenz M."/>
            <person name="Spormann A.M."/>
            <person name="Op Den Camp H."/>
            <person name="Overmann J."/>
            <person name="Amann R."/>
            <person name="Jetten M.S.M."/>
            <person name="Mascher T."/>
            <person name="Medema M.H."/>
            <person name="Devos D.P."/>
            <person name="Kaster A.-K."/>
            <person name="Ovreas L."/>
            <person name="Rohde M."/>
            <person name="Galperin M.Y."/>
            <person name="Jogler C."/>
        </authorList>
    </citation>
    <scope>NUCLEOTIDE SEQUENCE [LARGE SCALE GENOMIC DNA]</scope>
    <source>
        <strain evidence="1 2">KOR42</strain>
    </source>
</reference>
<dbReference type="SUPFAM" id="SSF52540">
    <property type="entry name" value="P-loop containing nucleoside triphosphate hydrolases"/>
    <property type="match status" value="1"/>
</dbReference>
<comment type="caution">
    <text evidence="1">The sequence shown here is derived from an EMBL/GenBank/DDBJ whole genome shotgun (WGS) entry which is preliminary data.</text>
</comment>
<gene>
    <name evidence="1" type="ORF">KOR42_41920</name>
</gene>
<name>A0A5C5WAI6_9PLAN</name>
<dbReference type="PANTHER" id="PTHR36978:SF4">
    <property type="entry name" value="P-LOOP CONTAINING NUCLEOSIDE TRIPHOSPHATE HYDROLASE PROTEIN"/>
    <property type="match status" value="1"/>
</dbReference>
<evidence type="ECO:0008006" key="3">
    <source>
        <dbReference type="Google" id="ProtNLM"/>
    </source>
</evidence>
<keyword evidence="2" id="KW-1185">Reference proteome</keyword>
<dbReference type="PANTHER" id="PTHR36978">
    <property type="entry name" value="P-LOOP CONTAINING NUCLEOTIDE TRIPHOSPHATE HYDROLASE"/>
    <property type="match status" value="1"/>
</dbReference>
<evidence type="ECO:0000313" key="1">
    <source>
        <dbReference type="EMBL" id="TWT47079.1"/>
    </source>
</evidence>
<protein>
    <recommendedName>
        <fullName evidence="3">Sulfotransferase family protein</fullName>
    </recommendedName>
</protein>
<accession>A0A5C5WAI6</accession>
<organism evidence="1 2">
    <name type="scientific">Thalassoglobus neptunius</name>
    <dbReference type="NCBI Taxonomy" id="1938619"/>
    <lineage>
        <taxon>Bacteria</taxon>
        <taxon>Pseudomonadati</taxon>
        <taxon>Planctomycetota</taxon>
        <taxon>Planctomycetia</taxon>
        <taxon>Planctomycetales</taxon>
        <taxon>Planctomycetaceae</taxon>
        <taxon>Thalassoglobus</taxon>
    </lineage>
</organism>
<proteinExistence type="predicted"/>
<dbReference type="InterPro" id="IPR027417">
    <property type="entry name" value="P-loop_NTPase"/>
</dbReference>
<dbReference type="RefSeq" id="WP_197441374.1">
    <property type="nucleotide sequence ID" value="NZ_SIHI01000024.1"/>
</dbReference>
<dbReference type="Pfam" id="PF17784">
    <property type="entry name" value="Sulfotransfer_4"/>
    <property type="match status" value="2"/>
</dbReference>
<dbReference type="InterPro" id="IPR040632">
    <property type="entry name" value="Sulfotransfer_4"/>
</dbReference>
<dbReference type="Gene3D" id="3.40.50.300">
    <property type="entry name" value="P-loop containing nucleotide triphosphate hydrolases"/>
    <property type="match status" value="1"/>
</dbReference>